<name>A0A7Y9DJE1_9ACTN</name>
<dbReference type="GO" id="GO:0003700">
    <property type="term" value="F:DNA-binding transcription factor activity"/>
    <property type="evidence" value="ECO:0007669"/>
    <property type="project" value="InterPro"/>
</dbReference>
<dbReference type="InterPro" id="IPR037402">
    <property type="entry name" value="YidZ_PBP2"/>
</dbReference>
<dbReference type="InterPro" id="IPR000847">
    <property type="entry name" value="LysR_HTH_N"/>
</dbReference>
<dbReference type="InterPro" id="IPR005119">
    <property type="entry name" value="LysR_subst-bd"/>
</dbReference>
<dbReference type="PRINTS" id="PR00039">
    <property type="entry name" value="HTHLYSR"/>
</dbReference>
<evidence type="ECO:0000313" key="6">
    <source>
        <dbReference type="EMBL" id="NYD21929.1"/>
    </source>
</evidence>
<reference evidence="6 7" key="1">
    <citation type="submission" date="2020-07" db="EMBL/GenBank/DDBJ databases">
        <title>Sequencing the genomes of 1000 actinobacteria strains.</title>
        <authorList>
            <person name="Klenk H.-P."/>
        </authorList>
    </citation>
    <scope>NUCLEOTIDE SEQUENCE [LARGE SCALE GENOMIC DNA]</scope>
    <source>
        <strain evidence="6 7">DSM 7487</strain>
    </source>
</reference>
<keyword evidence="4" id="KW-0804">Transcription</keyword>
<evidence type="ECO:0000256" key="4">
    <source>
        <dbReference type="ARBA" id="ARBA00023163"/>
    </source>
</evidence>
<dbReference type="InterPro" id="IPR036388">
    <property type="entry name" value="WH-like_DNA-bd_sf"/>
</dbReference>
<keyword evidence="2" id="KW-0805">Transcription regulation</keyword>
<dbReference type="RefSeq" id="WP_179750566.1">
    <property type="nucleotide sequence ID" value="NZ_BAAAGN010000005.1"/>
</dbReference>
<dbReference type="PANTHER" id="PTHR30118">
    <property type="entry name" value="HTH-TYPE TRANSCRIPTIONAL REGULATOR LEUO-RELATED"/>
    <property type="match status" value="1"/>
</dbReference>
<dbReference type="SUPFAM" id="SSF46785">
    <property type="entry name" value="Winged helix' DNA-binding domain"/>
    <property type="match status" value="1"/>
</dbReference>
<keyword evidence="3 6" id="KW-0238">DNA-binding</keyword>
<evidence type="ECO:0000313" key="7">
    <source>
        <dbReference type="Proteomes" id="UP000521922"/>
    </source>
</evidence>
<proteinExistence type="inferred from homology"/>
<dbReference type="Proteomes" id="UP000521922">
    <property type="component" value="Unassembled WGS sequence"/>
</dbReference>
<dbReference type="EMBL" id="JACCBB010000001">
    <property type="protein sequence ID" value="NYD21929.1"/>
    <property type="molecule type" value="Genomic_DNA"/>
</dbReference>
<evidence type="ECO:0000259" key="5">
    <source>
        <dbReference type="PROSITE" id="PS50931"/>
    </source>
</evidence>
<dbReference type="InterPro" id="IPR050389">
    <property type="entry name" value="LysR-type_TF"/>
</dbReference>
<dbReference type="Gene3D" id="1.10.10.10">
    <property type="entry name" value="Winged helix-like DNA-binding domain superfamily/Winged helix DNA-binding domain"/>
    <property type="match status" value="1"/>
</dbReference>
<dbReference type="Gene3D" id="3.40.190.10">
    <property type="entry name" value="Periplasmic binding protein-like II"/>
    <property type="match status" value="2"/>
</dbReference>
<organism evidence="6 7">
    <name type="scientific">Kineococcus aurantiacus</name>
    <dbReference type="NCBI Taxonomy" id="37633"/>
    <lineage>
        <taxon>Bacteria</taxon>
        <taxon>Bacillati</taxon>
        <taxon>Actinomycetota</taxon>
        <taxon>Actinomycetes</taxon>
        <taxon>Kineosporiales</taxon>
        <taxon>Kineosporiaceae</taxon>
        <taxon>Kineococcus</taxon>
    </lineage>
</organism>
<gene>
    <name evidence="6" type="ORF">BJ968_001469</name>
</gene>
<comment type="caution">
    <text evidence="6">The sequence shown here is derived from an EMBL/GenBank/DDBJ whole genome shotgun (WGS) entry which is preliminary data.</text>
</comment>
<dbReference type="Pfam" id="PF03466">
    <property type="entry name" value="LysR_substrate"/>
    <property type="match status" value="1"/>
</dbReference>
<feature type="domain" description="HTH lysR-type" evidence="5">
    <location>
        <begin position="7"/>
        <end position="64"/>
    </location>
</feature>
<dbReference type="Pfam" id="PF00126">
    <property type="entry name" value="HTH_1"/>
    <property type="match status" value="1"/>
</dbReference>
<evidence type="ECO:0000256" key="1">
    <source>
        <dbReference type="ARBA" id="ARBA00009437"/>
    </source>
</evidence>
<sequence>MVNLLNTDLNLLVPLDALLTERNVTRAGARIGVSQPAMSAALGRLRRQFDDELLVRVGSHYELTPLAEDLVSRVRDVLRRAEETLKPTPGFDPRNSTREFHLISSDYAVAVLAPLFMDRLRREAPDVKVRITSVDAAAIENPQTALRSADLLLTPRGQTSGIPSTDLFDDHWVCISGTPRPGGGLDEDELRRSRWARAFADHGGTAADRQVDELVVGARVDLVVDSLALLLTAVAGTDLLALVPNRLVARAELLHVVHRVRVPLPRTTLREAAWWHPSLQDDAGHRWFRRLVRDAARSLPADAPLPQDAPVALV</sequence>
<dbReference type="GO" id="GO:0003677">
    <property type="term" value="F:DNA binding"/>
    <property type="evidence" value="ECO:0007669"/>
    <property type="project" value="UniProtKB-KW"/>
</dbReference>
<dbReference type="PROSITE" id="PS50931">
    <property type="entry name" value="HTH_LYSR"/>
    <property type="match status" value="1"/>
</dbReference>
<evidence type="ECO:0000256" key="2">
    <source>
        <dbReference type="ARBA" id="ARBA00023015"/>
    </source>
</evidence>
<dbReference type="CDD" id="cd08417">
    <property type="entry name" value="PBP2_Nitroaromatics_like"/>
    <property type="match status" value="1"/>
</dbReference>
<dbReference type="AlphaFoldDB" id="A0A7Y9DJE1"/>
<dbReference type="PANTHER" id="PTHR30118:SF15">
    <property type="entry name" value="TRANSCRIPTIONAL REGULATORY PROTEIN"/>
    <property type="match status" value="1"/>
</dbReference>
<keyword evidence="7" id="KW-1185">Reference proteome</keyword>
<comment type="similarity">
    <text evidence="1">Belongs to the LysR transcriptional regulatory family.</text>
</comment>
<dbReference type="SUPFAM" id="SSF53850">
    <property type="entry name" value="Periplasmic binding protein-like II"/>
    <property type="match status" value="1"/>
</dbReference>
<dbReference type="InterPro" id="IPR036390">
    <property type="entry name" value="WH_DNA-bd_sf"/>
</dbReference>
<protein>
    <submittedName>
        <fullName evidence="6">DNA-binding transcriptional LysR family regulator</fullName>
    </submittedName>
</protein>
<accession>A0A7Y9DJE1</accession>
<evidence type="ECO:0000256" key="3">
    <source>
        <dbReference type="ARBA" id="ARBA00023125"/>
    </source>
</evidence>